<gene>
    <name evidence="1" type="ORF">TCNE_LOCUS9491</name>
</gene>
<dbReference type="GO" id="GO:0020037">
    <property type="term" value="F:heme binding"/>
    <property type="evidence" value="ECO:0007669"/>
    <property type="project" value="InterPro"/>
</dbReference>
<accession>A0A183ULX1</accession>
<dbReference type="Gene3D" id="1.10.490.10">
    <property type="entry name" value="Globins"/>
    <property type="match status" value="1"/>
</dbReference>
<proteinExistence type="predicted"/>
<keyword evidence="2" id="KW-1185">Reference proteome</keyword>
<evidence type="ECO:0000313" key="2">
    <source>
        <dbReference type="Proteomes" id="UP000050794"/>
    </source>
</evidence>
<dbReference type="WBParaSite" id="TCNE_0000949101-mRNA-1">
    <property type="protein sequence ID" value="TCNE_0000949101-mRNA-1"/>
    <property type="gene ID" value="TCNE_0000949101"/>
</dbReference>
<protein>
    <submittedName>
        <fullName evidence="3">GLOBIN domain-containing protein</fullName>
    </submittedName>
</protein>
<dbReference type="Proteomes" id="UP000050794">
    <property type="component" value="Unassembled WGS sequence"/>
</dbReference>
<dbReference type="GO" id="GO:0019825">
    <property type="term" value="F:oxygen binding"/>
    <property type="evidence" value="ECO:0007669"/>
    <property type="project" value="InterPro"/>
</dbReference>
<reference evidence="1 2" key="2">
    <citation type="submission" date="2018-11" db="EMBL/GenBank/DDBJ databases">
        <authorList>
            <consortium name="Pathogen Informatics"/>
        </authorList>
    </citation>
    <scope>NUCLEOTIDE SEQUENCE [LARGE SCALE GENOMIC DNA]</scope>
</reference>
<organism evidence="2 3">
    <name type="scientific">Toxocara canis</name>
    <name type="common">Canine roundworm</name>
    <dbReference type="NCBI Taxonomy" id="6265"/>
    <lineage>
        <taxon>Eukaryota</taxon>
        <taxon>Metazoa</taxon>
        <taxon>Ecdysozoa</taxon>
        <taxon>Nematoda</taxon>
        <taxon>Chromadorea</taxon>
        <taxon>Rhabditida</taxon>
        <taxon>Spirurina</taxon>
        <taxon>Ascaridomorpha</taxon>
        <taxon>Ascaridoidea</taxon>
        <taxon>Toxocaridae</taxon>
        <taxon>Toxocara</taxon>
    </lineage>
</organism>
<name>A0A183ULX1_TOXCA</name>
<dbReference type="InterPro" id="IPR012292">
    <property type="entry name" value="Globin/Proto"/>
</dbReference>
<dbReference type="EMBL" id="UYWY01020193">
    <property type="protein sequence ID" value="VDM40812.1"/>
    <property type="molecule type" value="Genomic_DNA"/>
</dbReference>
<dbReference type="AlphaFoldDB" id="A0A183ULX1"/>
<evidence type="ECO:0000313" key="1">
    <source>
        <dbReference type="EMBL" id="VDM40812.1"/>
    </source>
</evidence>
<evidence type="ECO:0000313" key="3">
    <source>
        <dbReference type="WBParaSite" id="TCNE_0000949101-mRNA-1"/>
    </source>
</evidence>
<sequence length="229" mass="26710">MENHWIILRVHPFDNGVRCVWIGLAVWPRLLENRVSPMKPSTITVKNISEGVKDVENKLFLNDHQKELIEKHWKQTLMLQKPDIFYRALFDTIASSSKAKEVLGVENFNNEQLAQWPKLKQISGGHCRFFEEIILTHHLANDQVFAASEQLGRIHAAFRKYGVKPHFLDIWRQLFQGYIEMLKFENADEARAHAEAWSILQNLVVSHMNVGYADEAQKLRRCQRGNKII</sequence>
<reference evidence="3" key="1">
    <citation type="submission" date="2016-06" db="UniProtKB">
        <authorList>
            <consortium name="WormBaseParasite"/>
        </authorList>
    </citation>
    <scope>IDENTIFICATION</scope>
</reference>